<feature type="domain" description="Integrase zinc-binding" evidence="2">
    <location>
        <begin position="254"/>
        <end position="303"/>
    </location>
</feature>
<feature type="compositionally biased region" description="Acidic residues" evidence="1">
    <location>
        <begin position="52"/>
        <end position="72"/>
    </location>
</feature>
<dbReference type="AlphaFoldDB" id="A0A5D3CWW6"/>
<comment type="caution">
    <text evidence="3">The sequence shown here is derived from an EMBL/GenBank/DDBJ whole genome shotgun (WGS) entry which is preliminary data.</text>
</comment>
<feature type="region of interest" description="Disordered" evidence="1">
    <location>
        <begin position="27"/>
        <end position="74"/>
    </location>
</feature>
<dbReference type="Proteomes" id="UP000321947">
    <property type="component" value="Unassembled WGS sequence"/>
</dbReference>
<dbReference type="Pfam" id="PF17921">
    <property type="entry name" value="Integrase_H2C2"/>
    <property type="match status" value="1"/>
</dbReference>
<sequence>MNEKKNLCYSQYKSGSLKVKRHDVILTKSEKQGSEQGEGGTSCHHITIIEESATESPEEDSEDVPQSLEDDGQSTVDELKEVNLGTIEKPHPTFISASFSSEEKAVHHLAIKPGYWSIKQAQRHFRPELIPQIEVEVNKLIEAGFIRELRMNPLKYAFGVTLGKFLGFIPIKEQVLTGFLPDHPIPSDWKFCEDLPDGEVFLTDVMEPGTIDGAIQRSGVRADIVLISLEKHMLPYSFALGLFLRYLGNEESIKAVKEAHVGICGAHQSGPKLQFQLRRMSYYWPKMIQDSMGYAKKCEVCQYHANFIHQPLEPLHSTMASWTFKA</sequence>
<proteinExistence type="predicted"/>
<evidence type="ECO:0000256" key="1">
    <source>
        <dbReference type="SAM" id="MobiDB-lite"/>
    </source>
</evidence>
<accession>A0A5D3CWW6</accession>
<reference evidence="3 4" key="1">
    <citation type="submission" date="2019-08" db="EMBL/GenBank/DDBJ databases">
        <title>Draft genome sequences of two oriental melons (Cucumis melo L. var makuwa).</title>
        <authorList>
            <person name="Kwon S.-Y."/>
        </authorList>
    </citation>
    <scope>NUCLEOTIDE SEQUENCE [LARGE SCALE GENOMIC DNA]</scope>
    <source>
        <strain evidence="4">cv. Chang Bougi</strain>
        <tissue evidence="3">Leaf</tissue>
    </source>
</reference>
<protein>
    <recommendedName>
        <fullName evidence="2">Integrase zinc-binding domain-containing protein</fullName>
    </recommendedName>
</protein>
<organism evidence="3 4">
    <name type="scientific">Cucumis melo var. makuwa</name>
    <name type="common">Oriental melon</name>
    <dbReference type="NCBI Taxonomy" id="1194695"/>
    <lineage>
        <taxon>Eukaryota</taxon>
        <taxon>Viridiplantae</taxon>
        <taxon>Streptophyta</taxon>
        <taxon>Embryophyta</taxon>
        <taxon>Tracheophyta</taxon>
        <taxon>Spermatophyta</taxon>
        <taxon>Magnoliopsida</taxon>
        <taxon>eudicotyledons</taxon>
        <taxon>Gunneridae</taxon>
        <taxon>Pentapetalae</taxon>
        <taxon>rosids</taxon>
        <taxon>fabids</taxon>
        <taxon>Cucurbitales</taxon>
        <taxon>Cucurbitaceae</taxon>
        <taxon>Benincaseae</taxon>
        <taxon>Cucumis</taxon>
    </lineage>
</organism>
<dbReference type="EMBL" id="SSTD01008307">
    <property type="protein sequence ID" value="TYK16411.1"/>
    <property type="molecule type" value="Genomic_DNA"/>
</dbReference>
<dbReference type="Gene3D" id="1.10.340.70">
    <property type="match status" value="1"/>
</dbReference>
<evidence type="ECO:0000259" key="2">
    <source>
        <dbReference type="Pfam" id="PF17921"/>
    </source>
</evidence>
<dbReference type="InterPro" id="IPR041588">
    <property type="entry name" value="Integrase_H2C2"/>
</dbReference>
<dbReference type="SUPFAM" id="SSF56672">
    <property type="entry name" value="DNA/RNA polymerases"/>
    <property type="match status" value="1"/>
</dbReference>
<dbReference type="InterPro" id="IPR043502">
    <property type="entry name" value="DNA/RNA_pol_sf"/>
</dbReference>
<evidence type="ECO:0000313" key="4">
    <source>
        <dbReference type="Proteomes" id="UP000321947"/>
    </source>
</evidence>
<evidence type="ECO:0000313" key="3">
    <source>
        <dbReference type="EMBL" id="TYK16411.1"/>
    </source>
</evidence>
<gene>
    <name evidence="3" type="ORF">E5676_scaffold21G002060</name>
</gene>
<name>A0A5D3CWW6_CUCMM</name>